<dbReference type="AlphaFoldDB" id="A0A8X6RCZ9"/>
<comment type="caution">
    <text evidence="1">The sequence shown here is derived from an EMBL/GenBank/DDBJ whole genome shotgun (WGS) entry which is preliminary data.</text>
</comment>
<reference evidence="1" key="1">
    <citation type="submission" date="2020-08" db="EMBL/GenBank/DDBJ databases">
        <title>Multicomponent nature underlies the extraordinary mechanical properties of spider dragline silk.</title>
        <authorList>
            <person name="Kono N."/>
            <person name="Nakamura H."/>
            <person name="Mori M."/>
            <person name="Yoshida Y."/>
            <person name="Ohtoshi R."/>
            <person name="Malay A.D."/>
            <person name="Moran D.A.P."/>
            <person name="Tomita M."/>
            <person name="Numata K."/>
            <person name="Arakawa K."/>
        </authorList>
    </citation>
    <scope>NUCLEOTIDE SEQUENCE</scope>
</reference>
<evidence type="ECO:0000313" key="2">
    <source>
        <dbReference type="Proteomes" id="UP000887159"/>
    </source>
</evidence>
<proteinExistence type="predicted"/>
<protein>
    <submittedName>
        <fullName evidence="1">Uncharacterized protein</fullName>
    </submittedName>
</protein>
<name>A0A8X6RCZ9_TRICX</name>
<keyword evidence="2" id="KW-1185">Reference proteome</keyword>
<accession>A0A8X6RCZ9</accession>
<gene>
    <name evidence="1" type="primary">AVEN_52552_1</name>
    <name evidence="1" type="ORF">TNCV_3369271</name>
</gene>
<evidence type="ECO:0000313" key="1">
    <source>
        <dbReference type="EMBL" id="GFX87357.1"/>
    </source>
</evidence>
<organism evidence="1 2">
    <name type="scientific">Trichonephila clavipes</name>
    <name type="common">Golden silk orbweaver</name>
    <name type="synonym">Nephila clavipes</name>
    <dbReference type="NCBI Taxonomy" id="2585209"/>
    <lineage>
        <taxon>Eukaryota</taxon>
        <taxon>Metazoa</taxon>
        <taxon>Ecdysozoa</taxon>
        <taxon>Arthropoda</taxon>
        <taxon>Chelicerata</taxon>
        <taxon>Arachnida</taxon>
        <taxon>Araneae</taxon>
        <taxon>Araneomorphae</taxon>
        <taxon>Entelegynae</taxon>
        <taxon>Araneoidea</taxon>
        <taxon>Nephilidae</taxon>
        <taxon>Trichonephila</taxon>
    </lineage>
</organism>
<dbReference type="Proteomes" id="UP000887159">
    <property type="component" value="Unassembled WGS sequence"/>
</dbReference>
<dbReference type="EMBL" id="BMAU01021033">
    <property type="protein sequence ID" value="GFX87357.1"/>
    <property type="molecule type" value="Genomic_DNA"/>
</dbReference>
<sequence length="94" mass="10778">MRRSFSSNLRTGFVIHGYENAVSGRATSDLPSLYDELESKIRALECLGRKEKYGDFLSSLVEYCLPEEILIAWERFRNLNKATDARQTFPGKIT</sequence>